<dbReference type="EMBL" id="CADCVI010000152">
    <property type="protein sequence ID" value="CAA9475901.1"/>
    <property type="molecule type" value="Genomic_DNA"/>
</dbReference>
<feature type="compositionally biased region" description="Basic residues" evidence="1">
    <location>
        <begin position="144"/>
        <end position="153"/>
    </location>
</feature>
<gene>
    <name evidence="2" type="ORF">AVDCRST_MAG25-2410</name>
</gene>
<evidence type="ECO:0000256" key="1">
    <source>
        <dbReference type="SAM" id="MobiDB-lite"/>
    </source>
</evidence>
<evidence type="ECO:0000313" key="2">
    <source>
        <dbReference type="EMBL" id="CAA9475901.1"/>
    </source>
</evidence>
<name>A0A6J4RRD4_9ACTN</name>
<protein>
    <submittedName>
        <fullName evidence="2">Uncharacterized protein</fullName>
    </submittedName>
</protein>
<feature type="compositionally biased region" description="Basic and acidic residues" evidence="1">
    <location>
        <begin position="193"/>
        <end position="205"/>
    </location>
</feature>
<feature type="region of interest" description="Disordered" evidence="1">
    <location>
        <begin position="1"/>
        <end position="230"/>
    </location>
</feature>
<feature type="non-terminal residue" evidence="2">
    <location>
        <position position="1"/>
    </location>
</feature>
<reference evidence="2" key="1">
    <citation type="submission" date="2020-02" db="EMBL/GenBank/DDBJ databases">
        <authorList>
            <person name="Meier V. D."/>
        </authorList>
    </citation>
    <scope>NUCLEOTIDE SEQUENCE</scope>
    <source>
        <strain evidence="2">AVDCRST_MAG25</strain>
    </source>
</reference>
<feature type="compositionally biased region" description="Basic residues" evidence="1">
    <location>
        <begin position="18"/>
        <end position="28"/>
    </location>
</feature>
<dbReference type="AlphaFoldDB" id="A0A6J4RRD4"/>
<sequence>ALRRGFSGHRRDSALGGPRRRGLRRRALALHDGWSADRREGDRPRLAGPEEAHQGEHKLQNRGGLGRLQAGERDEHGSRPRPRSSARPARRGGRQVYRVQPLPRGRAGASGVATHGRPALRALQLGHSPGRRARSPGLDEVLRRPRGLGHRRGREAGRGHLRGGAARGRGGARPGRPRRQRPGLGRARGGTGGDRRGARRPEGRYRGAGGDGSPAGSARPTGTAQGPGGL</sequence>
<feature type="non-terminal residue" evidence="2">
    <location>
        <position position="230"/>
    </location>
</feature>
<accession>A0A6J4RRD4</accession>
<organism evidence="2">
    <name type="scientific">uncultured Rubrobacteraceae bacterium</name>
    <dbReference type="NCBI Taxonomy" id="349277"/>
    <lineage>
        <taxon>Bacteria</taxon>
        <taxon>Bacillati</taxon>
        <taxon>Actinomycetota</taxon>
        <taxon>Rubrobacteria</taxon>
        <taxon>Rubrobacterales</taxon>
        <taxon>Rubrobacteraceae</taxon>
        <taxon>environmental samples</taxon>
    </lineage>
</organism>
<proteinExistence type="predicted"/>
<feature type="compositionally biased region" description="Basic and acidic residues" evidence="1">
    <location>
        <begin position="34"/>
        <end position="59"/>
    </location>
</feature>
<feature type="compositionally biased region" description="Basic residues" evidence="1">
    <location>
        <begin position="79"/>
        <end position="93"/>
    </location>
</feature>